<proteinExistence type="predicted"/>
<evidence type="ECO:0000259" key="3">
    <source>
        <dbReference type="PROSITE" id="PS51000"/>
    </source>
</evidence>
<protein>
    <submittedName>
        <fullName evidence="4">WYL domain-containing protein</fullName>
    </submittedName>
</protein>
<dbReference type="OrthoDB" id="9807255at2"/>
<dbReference type="InterPro" id="IPR036388">
    <property type="entry name" value="WH-like_DNA-bd_sf"/>
</dbReference>
<name>A0A1M5S1P2_9RHOB</name>
<feature type="domain" description="HTH deoR-type" evidence="3">
    <location>
        <begin position="3"/>
        <end position="58"/>
    </location>
</feature>
<evidence type="ECO:0000256" key="1">
    <source>
        <dbReference type="ARBA" id="ARBA00023015"/>
    </source>
</evidence>
<gene>
    <name evidence="4" type="ORF">SAMN05444003_2792</name>
</gene>
<keyword evidence="2" id="KW-0804">Transcription</keyword>
<sequence length="230" mass="26347">MRRADRLFQILQFLRGGRLVTAAQLAERLEVTPRTIYRDIAHLIGSGVPLDGEAGVGYLMRDGYDLPPLMFSHDEIVALVSAARLMQAWGGSKMAAAAEEALVKIDAVLPEDARVRSGQVHVHAFEVRYGRQNWRDHLDLIEDAAERGIRLDMSYADAEGRSTRRIIRPLGVWFWGKVWTAIAWCELREAFRMFRLDRITDLQDAGRFKPEKGKTLKDFYEAEAYRDFHQ</sequence>
<dbReference type="SUPFAM" id="SSF46785">
    <property type="entry name" value="Winged helix' DNA-binding domain"/>
    <property type="match status" value="1"/>
</dbReference>
<organism evidence="4 5">
    <name type="scientific">Cognatiyoonia sediminum</name>
    <dbReference type="NCBI Taxonomy" id="1508389"/>
    <lineage>
        <taxon>Bacteria</taxon>
        <taxon>Pseudomonadati</taxon>
        <taxon>Pseudomonadota</taxon>
        <taxon>Alphaproteobacteria</taxon>
        <taxon>Rhodobacterales</taxon>
        <taxon>Paracoccaceae</taxon>
        <taxon>Cognatiyoonia</taxon>
    </lineage>
</organism>
<dbReference type="InterPro" id="IPR013196">
    <property type="entry name" value="HTH_11"/>
</dbReference>
<reference evidence="4 5" key="1">
    <citation type="submission" date="2016-11" db="EMBL/GenBank/DDBJ databases">
        <authorList>
            <person name="Jaros S."/>
            <person name="Januszkiewicz K."/>
            <person name="Wedrychowicz H."/>
        </authorList>
    </citation>
    <scope>NUCLEOTIDE SEQUENCE [LARGE SCALE GENOMIC DNA]</scope>
    <source>
        <strain evidence="4 5">DSM 28715</strain>
    </source>
</reference>
<accession>A0A1M5S1P2</accession>
<dbReference type="PROSITE" id="PS51000">
    <property type="entry name" value="HTH_DEOR_2"/>
    <property type="match status" value="1"/>
</dbReference>
<dbReference type="InterPro" id="IPR026881">
    <property type="entry name" value="WYL_dom"/>
</dbReference>
<keyword evidence="1" id="KW-0805">Transcription regulation</keyword>
<keyword evidence="5" id="KW-1185">Reference proteome</keyword>
<dbReference type="Proteomes" id="UP000184074">
    <property type="component" value="Unassembled WGS sequence"/>
</dbReference>
<dbReference type="PROSITE" id="PS52050">
    <property type="entry name" value="WYL"/>
    <property type="match status" value="1"/>
</dbReference>
<dbReference type="GO" id="GO:0003700">
    <property type="term" value="F:DNA-binding transcription factor activity"/>
    <property type="evidence" value="ECO:0007669"/>
    <property type="project" value="InterPro"/>
</dbReference>
<dbReference type="PANTHER" id="PTHR34580:SF3">
    <property type="entry name" value="PROTEIN PAFB"/>
    <property type="match status" value="1"/>
</dbReference>
<dbReference type="PANTHER" id="PTHR34580">
    <property type="match status" value="1"/>
</dbReference>
<dbReference type="STRING" id="1508389.SAMN05444003_2792"/>
<dbReference type="Pfam" id="PF08279">
    <property type="entry name" value="HTH_11"/>
    <property type="match status" value="1"/>
</dbReference>
<dbReference type="Gene3D" id="1.10.10.10">
    <property type="entry name" value="Winged helix-like DNA-binding domain superfamily/Winged helix DNA-binding domain"/>
    <property type="match status" value="1"/>
</dbReference>
<dbReference type="RefSeq" id="WP_072902081.1">
    <property type="nucleotide sequence ID" value="NZ_FQXB01000005.1"/>
</dbReference>
<dbReference type="EMBL" id="FQXB01000005">
    <property type="protein sequence ID" value="SHH31953.1"/>
    <property type="molecule type" value="Genomic_DNA"/>
</dbReference>
<dbReference type="InterPro" id="IPR001034">
    <property type="entry name" value="DeoR_HTH"/>
</dbReference>
<evidence type="ECO:0000313" key="4">
    <source>
        <dbReference type="EMBL" id="SHH31953.1"/>
    </source>
</evidence>
<evidence type="ECO:0000313" key="5">
    <source>
        <dbReference type="Proteomes" id="UP000184074"/>
    </source>
</evidence>
<dbReference type="InterPro" id="IPR051534">
    <property type="entry name" value="CBASS_pafABC_assoc_protein"/>
</dbReference>
<dbReference type="InterPro" id="IPR036390">
    <property type="entry name" value="WH_DNA-bd_sf"/>
</dbReference>
<evidence type="ECO:0000256" key="2">
    <source>
        <dbReference type="ARBA" id="ARBA00023163"/>
    </source>
</evidence>
<dbReference type="Pfam" id="PF13280">
    <property type="entry name" value="WYL"/>
    <property type="match status" value="1"/>
</dbReference>
<dbReference type="AlphaFoldDB" id="A0A1M5S1P2"/>